<dbReference type="RefSeq" id="WP_132873077.1">
    <property type="nucleotide sequence ID" value="NZ_JAJUHT010000007.1"/>
</dbReference>
<name>A0A4R1K8S4_9BACT</name>
<protein>
    <submittedName>
        <fullName evidence="1">Putative zinc-or iron-chelating protein</fullName>
    </submittedName>
</protein>
<dbReference type="Pfam" id="PF03692">
    <property type="entry name" value="CxxCxxCC"/>
    <property type="match status" value="1"/>
</dbReference>
<dbReference type="InterPro" id="IPR005358">
    <property type="entry name" value="Puta_zinc/iron-chelating_dom"/>
</dbReference>
<comment type="caution">
    <text evidence="1">The sequence shown here is derived from an EMBL/GenBank/DDBJ whole genome shotgun (WGS) entry which is preliminary data.</text>
</comment>
<dbReference type="EMBL" id="SMGG01000004">
    <property type="protein sequence ID" value="TCK60397.1"/>
    <property type="molecule type" value="Genomic_DNA"/>
</dbReference>
<proteinExistence type="predicted"/>
<keyword evidence="2" id="KW-1185">Reference proteome</keyword>
<evidence type="ECO:0000313" key="1">
    <source>
        <dbReference type="EMBL" id="TCK60397.1"/>
    </source>
</evidence>
<evidence type="ECO:0000313" key="2">
    <source>
        <dbReference type="Proteomes" id="UP000294614"/>
    </source>
</evidence>
<dbReference type="Proteomes" id="UP000294614">
    <property type="component" value="Unassembled WGS sequence"/>
</dbReference>
<reference evidence="1 2" key="1">
    <citation type="submission" date="2019-03" db="EMBL/GenBank/DDBJ databases">
        <title>Genomic Encyclopedia of Type Strains, Phase IV (KMG-IV): sequencing the most valuable type-strain genomes for metagenomic binning, comparative biology and taxonomic classification.</title>
        <authorList>
            <person name="Goeker M."/>
        </authorList>
    </citation>
    <scope>NUCLEOTIDE SEQUENCE [LARGE SCALE GENOMIC DNA]</scope>
    <source>
        <strain evidence="1 2">DSM 24984</strain>
    </source>
</reference>
<accession>A0A4R1K8S4</accession>
<gene>
    <name evidence="1" type="ORF">C8D98_1270</name>
</gene>
<organism evidence="1 2">
    <name type="scientific">Seleniivibrio woodruffii</name>
    <dbReference type="NCBI Taxonomy" id="1078050"/>
    <lineage>
        <taxon>Bacteria</taxon>
        <taxon>Pseudomonadati</taxon>
        <taxon>Deferribacterota</taxon>
        <taxon>Deferribacteres</taxon>
        <taxon>Deferribacterales</taxon>
        <taxon>Geovibrionaceae</taxon>
        <taxon>Seleniivibrio</taxon>
    </lineage>
</organism>
<dbReference type="OrthoDB" id="9810361at2"/>
<sequence length="210" mass="23452">MAGIKLYDLHETVYSFVLKSLSSGESPAGIIISLHSLTDERVAEQVPQTEKAVMKCRRGCFHCCRVNVPVLAPEADVIAEYLKTILNADELERLRAKLRYIKVNIAGYDDQERIVSNIPCGFLGEEGECIIHPVRPLVCRSVVSADDSACYNAMNMSIYEEYAYIPMNLKHKSIYDTVFLALADALKQSGGDSRSYEISEALLKRLTINI</sequence>
<dbReference type="AlphaFoldDB" id="A0A4R1K8S4"/>